<comment type="caution">
    <text evidence="6">The sequence shown here is derived from an EMBL/GenBank/DDBJ whole genome shotgun (WGS) entry which is preliminary data.</text>
</comment>
<dbReference type="PIRSF" id="PIRSF003085">
    <property type="entry name" value="CMAS"/>
    <property type="match status" value="1"/>
</dbReference>
<dbReference type="PANTHER" id="PTHR43667:SF1">
    <property type="entry name" value="CYCLOPROPANE-FATTY-ACYL-PHOSPHOLIPID SYNTHASE"/>
    <property type="match status" value="1"/>
</dbReference>
<evidence type="ECO:0000256" key="1">
    <source>
        <dbReference type="ARBA" id="ARBA00010815"/>
    </source>
</evidence>
<name>A0A1F6NX13_9BACT</name>
<evidence type="ECO:0000256" key="3">
    <source>
        <dbReference type="ARBA" id="ARBA00022679"/>
    </source>
</evidence>
<gene>
    <name evidence="6" type="ORF">A3J93_04090</name>
</gene>
<keyword evidence="3" id="KW-0808">Transferase</keyword>
<dbReference type="CDD" id="cd02440">
    <property type="entry name" value="AdoMet_MTases"/>
    <property type="match status" value="1"/>
</dbReference>
<dbReference type="AlphaFoldDB" id="A0A1F6NX13"/>
<dbReference type="GO" id="GO:0008610">
    <property type="term" value="P:lipid biosynthetic process"/>
    <property type="evidence" value="ECO:0007669"/>
    <property type="project" value="InterPro"/>
</dbReference>
<evidence type="ECO:0000313" key="6">
    <source>
        <dbReference type="EMBL" id="OGH88421.1"/>
    </source>
</evidence>
<comment type="similarity">
    <text evidence="1">Belongs to the CFA/CMAS family.</text>
</comment>
<dbReference type="EMBL" id="MFQZ01000002">
    <property type="protein sequence ID" value="OGH88421.1"/>
    <property type="molecule type" value="Genomic_DNA"/>
</dbReference>
<evidence type="ECO:0000256" key="5">
    <source>
        <dbReference type="ARBA" id="ARBA00023098"/>
    </source>
</evidence>
<dbReference type="SUPFAM" id="SSF53335">
    <property type="entry name" value="S-adenosyl-L-methionine-dependent methyltransferases"/>
    <property type="match status" value="1"/>
</dbReference>
<protein>
    <submittedName>
        <fullName evidence="6">Cyclopropane-fatty-acyl-phospholipid synthase</fullName>
    </submittedName>
</protein>
<sequence>MSNSLKDHAQRILDLADIKINGNRPWDIKVHNENTYKRVFAQGTMGLGESYMDGWWDVENLDQFVDRIIRIQLNKKILTPSLIFNVFKAKILNRQKKSRAFEVGEKHYDVGNDLYKLMLGKRMIYTSGYWKNTQDLDEAENAKLELVCKKINLEKGMTILDIGCGWASFAKYAAEKYDAKVTGVTVSKEQAELGKKLCAGLPVEIILQDYRDIDTTKKYDRVVSIGMIEHVGPRNYKKYFEIIKKCLKDDGLFLLESFSCYWGISQSDPFSDKYIFPNGSIPQLGQIVKVTEKLFVIEDCHNFGDDYDKTLMAWYHNFINNWDKVKNNYNEKFFRMWSYFLLSFAGLFRSRSVQNWHIVFSKKGVPGGYTSIR</sequence>
<dbReference type="PANTHER" id="PTHR43667">
    <property type="entry name" value="CYCLOPROPANE-FATTY-ACYL-PHOSPHOLIPID SYNTHASE"/>
    <property type="match status" value="1"/>
</dbReference>
<dbReference type="Gene3D" id="3.40.50.150">
    <property type="entry name" value="Vaccinia Virus protein VP39"/>
    <property type="match status" value="1"/>
</dbReference>
<organism evidence="6 7">
    <name type="scientific">Candidatus Magasanikbacteria bacterium RIFOXYC2_FULL_42_28</name>
    <dbReference type="NCBI Taxonomy" id="1798704"/>
    <lineage>
        <taxon>Bacteria</taxon>
        <taxon>Candidatus Magasanikiibacteriota</taxon>
    </lineage>
</organism>
<dbReference type="InterPro" id="IPR003333">
    <property type="entry name" value="CMAS"/>
</dbReference>
<evidence type="ECO:0000256" key="2">
    <source>
        <dbReference type="ARBA" id="ARBA00022603"/>
    </source>
</evidence>
<dbReference type="GO" id="GO:0008168">
    <property type="term" value="F:methyltransferase activity"/>
    <property type="evidence" value="ECO:0007669"/>
    <property type="project" value="UniProtKB-KW"/>
</dbReference>
<dbReference type="NCBIfam" id="NF008686">
    <property type="entry name" value="PRK11705.1"/>
    <property type="match status" value="1"/>
</dbReference>
<keyword evidence="4" id="KW-0949">S-adenosyl-L-methionine</keyword>
<keyword evidence="5" id="KW-0443">Lipid metabolism</keyword>
<dbReference type="Proteomes" id="UP000177907">
    <property type="component" value="Unassembled WGS sequence"/>
</dbReference>
<dbReference type="Pfam" id="PF02353">
    <property type="entry name" value="CMAS"/>
    <property type="match status" value="1"/>
</dbReference>
<keyword evidence="2" id="KW-0489">Methyltransferase</keyword>
<dbReference type="STRING" id="1798704.A3J93_04090"/>
<accession>A0A1F6NX13</accession>
<dbReference type="InterPro" id="IPR050723">
    <property type="entry name" value="CFA/CMAS"/>
</dbReference>
<dbReference type="InterPro" id="IPR029063">
    <property type="entry name" value="SAM-dependent_MTases_sf"/>
</dbReference>
<evidence type="ECO:0000313" key="7">
    <source>
        <dbReference type="Proteomes" id="UP000177907"/>
    </source>
</evidence>
<dbReference type="GO" id="GO:0032259">
    <property type="term" value="P:methylation"/>
    <property type="evidence" value="ECO:0007669"/>
    <property type="project" value="UniProtKB-KW"/>
</dbReference>
<evidence type="ECO:0000256" key="4">
    <source>
        <dbReference type="ARBA" id="ARBA00022691"/>
    </source>
</evidence>
<reference evidence="6 7" key="1">
    <citation type="journal article" date="2016" name="Nat. Commun.">
        <title>Thousands of microbial genomes shed light on interconnected biogeochemical processes in an aquifer system.</title>
        <authorList>
            <person name="Anantharaman K."/>
            <person name="Brown C.T."/>
            <person name="Hug L.A."/>
            <person name="Sharon I."/>
            <person name="Castelle C.J."/>
            <person name="Probst A.J."/>
            <person name="Thomas B.C."/>
            <person name="Singh A."/>
            <person name="Wilkins M.J."/>
            <person name="Karaoz U."/>
            <person name="Brodie E.L."/>
            <person name="Williams K.H."/>
            <person name="Hubbard S.S."/>
            <person name="Banfield J.F."/>
        </authorList>
    </citation>
    <scope>NUCLEOTIDE SEQUENCE [LARGE SCALE GENOMIC DNA]</scope>
</reference>
<proteinExistence type="inferred from homology"/>